<evidence type="ECO:0000313" key="1">
    <source>
        <dbReference type="EMBL" id="MCQ9209992.1"/>
    </source>
</evidence>
<protein>
    <submittedName>
        <fullName evidence="1">Uncharacterized protein</fullName>
    </submittedName>
</protein>
<gene>
    <name evidence="1" type="ORF">NPA36_05460</name>
</gene>
<reference evidence="1" key="1">
    <citation type="submission" date="2022-07" db="EMBL/GenBank/DDBJ databases">
        <authorList>
            <person name="Jung M.-Y."/>
            <person name="Lee M."/>
        </authorList>
    </citation>
    <scope>NUCLEOTIDE SEQUENCE</scope>
    <source>
        <strain evidence="1">S8</strain>
    </source>
</reference>
<proteinExistence type="predicted"/>
<evidence type="ECO:0000313" key="2">
    <source>
        <dbReference type="Proteomes" id="UP001059480"/>
    </source>
</evidence>
<sequence length="66" mass="7845">MYDDKTKKFHCNRCGKEINTWEKCWTKWQFPPKINSVQDKSRKALADENAAILCLKCADEIFTEKF</sequence>
<reference evidence="1" key="2">
    <citation type="journal article" date="2023" name="Curr. Microbiol.">
        <title>Granulicatella seriolae sp. nov., a Novel Facultative Anaerobe Isolated from Yellowtail Marine Fish.</title>
        <authorList>
            <person name="Lee M."/>
            <person name="Choi Y.J."/>
            <person name="Farooq A."/>
            <person name="Jeong J.B."/>
            <person name="Jung M.Y."/>
        </authorList>
    </citation>
    <scope>NUCLEOTIDE SEQUENCE</scope>
    <source>
        <strain evidence="1">S8</strain>
    </source>
</reference>
<dbReference type="Proteomes" id="UP001059480">
    <property type="component" value="Unassembled WGS sequence"/>
</dbReference>
<dbReference type="EMBL" id="JANHNZ010000004">
    <property type="protein sequence ID" value="MCQ9209992.1"/>
    <property type="molecule type" value="Genomic_DNA"/>
</dbReference>
<dbReference type="RefSeq" id="WP_256945108.1">
    <property type="nucleotide sequence ID" value="NZ_JANHNZ010000004.1"/>
</dbReference>
<reference evidence="1" key="3">
    <citation type="journal article" date="2023" name="Microbiol. Resour. Announc.">
        <title>Draft Genome Sequence of Granulicatella sp. Strain S8, Isolated from a Marine Fish, Seriola quinqueradiata.</title>
        <authorList>
            <person name="Lee M."/>
            <person name="Farooq A."/>
            <person name="Jeong J.B."/>
            <person name="Jung M.Y."/>
        </authorList>
    </citation>
    <scope>NUCLEOTIDE SEQUENCE</scope>
    <source>
        <strain evidence="1">S8</strain>
    </source>
</reference>
<name>A0ABT1WN88_9LACT</name>
<organism evidence="1 2">
    <name type="scientific">Granulicatella seriolae</name>
    <dbReference type="NCBI Taxonomy" id="2967226"/>
    <lineage>
        <taxon>Bacteria</taxon>
        <taxon>Bacillati</taxon>
        <taxon>Bacillota</taxon>
        <taxon>Bacilli</taxon>
        <taxon>Lactobacillales</taxon>
        <taxon>Carnobacteriaceae</taxon>
        <taxon>Granulicatella</taxon>
    </lineage>
</organism>
<comment type="caution">
    <text evidence="1">The sequence shown here is derived from an EMBL/GenBank/DDBJ whole genome shotgun (WGS) entry which is preliminary data.</text>
</comment>
<keyword evidence="2" id="KW-1185">Reference proteome</keyword>
<accession>A0ABT1WN88</accession>